<keyword evidence="3 12" id="KW-0813">Transport</keyword>
<evidence type="ECO:0000256" key="9">
    <source>
        <dbReference type="ARBA" id="ARBA00023128"/>
    </source>
</evidence>
<accession>A0A8F3AM87</accession>
<keyword evidence="8 12" id="KW-0406">Ion transport</keyword>
<evidence type="ECO:0000256" key="12">
    <source>
        <dbReference type="RuleBase" id="RU003661"/>
    </source>
</evidence>
<dbReference type="PANTHER" id="PTHR39937:SF1">
    <property type="entry name" value="ATP SYNTHASE PROTEIN 8"/>
    <property type="match status" value="1"/>
</dbReference>
<feature type="transmembrane region" description="Helical" evidence="13">
    <location>
        <begin position="9"/>
        <end position="29"/>
    </location>
</feature>
<dbReference type="EMBL" id="MW487804">
    <property type="protein sequence ID" value="QWW34079.1"/>
    <property type="molecule type" value="Genomic_DNA"/>
</dbReference>
<evidence type="ECO:0000256" key="2">
    <source>
        <dbReference type="ARBA" id="ARBA00008892"/>
    </source>
</evidence>
<keyword evidence="11" id="KW-0066">ATP synthesis</keyword>
<dbReference type="InterPro" id="IPR050635">
    <property type="entry name" value="ATPase_protein_8"/>
</dbReference>
<dbReference type="CTD" id="4509"/>
<comment type="subcellular location">
    <subcellularLocation>
        <location evidence="1 12">Mitochondrion membrane</location>
        <topology evidence="1 12">Single-pass membrane protein</topology>
    </subcellularLocation>
</comment>
<evidence type="ECO:0000256" key="11">
    <source>
        <dbReference type="ARBA" id="ARBA00023310"/>
    </source>
</evidence>
<dbReference type="AlphaFoldDB" id="A0A8F3AM87"/>
<dbReference type="PANTHER" id="PTHR39937">
    <property type="entry name" value="ATP SYNTHASE PROTEIN 8"/>
    <property type="match status" value="1"/>
</dbReference>
<protein>
    <recommendedName>
        <fullName evidence="12">ATP synthase complex subunit 8</fullName>
    </recommendedName>
</protein>
<evidence type="ECO:0000256" key="4">
    <source>
        <dbReference type="ARBA" id="ARBA00022547"/>
    </source>
</evidence>
<evidence type="ECO:0000256" key="8">
    <source>
        <dbReference type="ARBA" id="ARBA00023065"/>
    </source>
</evidence>
<dbReference type="GeneID" id="89907801"/>
<evidence type="ECO:0000256" key="3">
    <source>
        <dbReference type="ARBA" id="ARBA00022448"/>
    </source>
</evidence>
<dbReference type="GO" id="GO:0031966">
    <property type="term" value="C:mitochondrial membrane"/>
    <property type="evidence" value="ECO:0007669"/>
    <property type="project" value="UniProtKB-SubCell"/>
</dbReference>
<sequence>MPQLNPRPWFYILSLSWLAVVIMLPLKIYPLTHLNDPSNLSANQTNIKHWVWPWT</sequence>
<evidence type="ECO:0000256" key="7">
    <source>
        <dbReference type="ARBA" id="ARBA00022989"/>
    </source>
</evidence>
<evidence type="ECO:0000256" key="13">
    <source>
        <dbReference type="SAM" id="Phobius"/>
    </source>
</evidence>
<dbReference type="GO" id="GO:0015078">
    <property type="term" value="F:proton transmembrane transporter activity"/>
    <property type="evidence" value="ECO:0007669"/>
    <property type="project" value="InterPro"/>
</dbReference>
<dbReference type="InterPro" id="IPR001421">
    <property type="entry name" value="ATP8_metazoa"/>
</dbReference>
<proteinExistence type="inferred from homology"/>
<evidence type="ECO:0000256" key="6">
    <source>
        <dbReference type="ARBA" id="ARBA00022781"/>
    </source>
</evidence>
<name>A0A8F3AM87_9ANUR</name>
<keyword evidence="9 12" id="KW-0496">Mitochondrion</keyword>
<geneLocation type="mitochondrion" evidence="14"/>
<dbReference type="GO" id="GO:0045259">
    <property type="term" value="C:proton-transporting ATP synthase complex"/>
    <property type="evidence" value="ECO:0007669"/>
    <property type="project" value="UniProtKB-KW"/>
</dbReference>
<keyword evidence="6 12" id="KW-0375">Hydrogen ion transport</keyword>
<keyword evidence="10 13" id="KW-0472">Membrane</keyword>
<dbReference type="GO" id="GO:0015986">
    <property type="term" value="P:proton motive force-driven ATP synthesis"/>
    <property type="evidence" value="ECO:0007669"/>
    <property type="project" value="InterPro"/>
</dbReference>
<evidence type="ECO:0000313" key="14">
    <source>
        <dbReference type="EMBL" id="QWW34079.1"/>
    </source>
</evidence>
<evidence type="ECO:0000256" key="5">
    <source>
        <dbReference type="ARBA" id="ARBA00022692"/>
    </source>
</evidence>
<keyword evidence="7 13" id="KW-1133">Transmembrane helix</keyword>
<gene>
    <name evidence="14" type="primary">ATP8</name>
</gene>
<evidence type="ECO:0000256" key="1">
    <source>
        <dbReference type="ARBA" id="ARBA00004304"/>
    </source>
</evidence>
<organism evidence="14">
    <name type="scientific">Leptobrachella alpina</name>
    <dbReference type="NCBI Taxonomy" id="1933071"/>
    <lineage>
        <taxon>Eukaryota</taxon>
        <taxon>Metazoa</taxon>
        <taxon>Chordata</taxon>
        <taxon>Craniata</taxon>
        <taxon>Vertebrata</taxon>
        <taxon>Euteleostomi</taxon>
        <taxon>Amphibia</taxon>
        <taxon>Batrachia</taxon>
        <taxon>Anura</taxon>
        <taxon>Pelobatoidea</taxon>
        <taxon>Megophryidae</taxon>
        <taxon>Leptobrachella</taxon>
    </lineage>
</organism>
<evidence type="ECO:0000256" key="10">
    <source>
        <dbReference type="ARBA" id="ARBA00023136"/>
    </source>
</evidence>
<dbReference type="RefSeq" id="YP_011097639.1">
    <property type="nucleotide sequence ID" value="NC_088425.1"/>
</dbReference>
<reference evidence="14" key="1">
    <citation type="submission" date="2021-01" db="EMBL/GenBank/DDBJ databases">
        <title>Complete mitochondrial genome of the Leptobrachella alpina.</title>
        <authorList>
            <person name="Shu G."/>
            <person name="Yu M."/>
            <person name="He Z."/>
            <person name="Xie F."/>
            <person name="Liang X."/>
        </authorList>
    </citation>
    <scope>NUCLEOTIDE SEQUENCE</scope>
    <source>
        <tissue evidence="14">Liver</tissue>
    </source>
</reference>
<comment type="similarity">
    <text evidence="2 12">Belongs to the ATPase protein 8 family.</text>
</comment>
<keyword evidence="4 12" id="KW-0138">CF(0)</keyword>
<dbReference type="Pfam" id="PF00895">
    <property type="entry name" value="ATP-synt_8"/>
    <property type="match status" value="1"/>
</dbReference>
<keyword evidence="5 12" id="KW-0812">Transmembrane</keyword>